<dbReference type="EMBL" id="RDQH01000333">
    <property type="protein sequence ID" value="RXH93181.1"/>
    <property type="molecule type" value="Genomic_DNA"/>
</dbReference>
<organism evidence="1 2">
    <name type="scientific">Malus domestica</name>
    <name type="common">Apple</name>
    <name type="synonym">Pyrus malus</name>
    <dbReference type="NCBI Taxonomy" id="3750"/>
    <lineage>
        <taxon>Eukaryota</taxon>
        <taxon>Viridiplantae</taxon>
        <taxon>Streptophyta</taxon>
        <taxon>Embryophyta</taxon>
        <taxon>Tracheophyta</taxon>
        <taxon>Spermatophyta</taxon>
        <taxon>Magnoliopsida</taxon>
        <taxon>eudicotyledons</taxon>
        <taxon>Gunneridae</taxon>
        <taxon>Pentapetalae</taxon>
        <taxon>rosids</taxon>
        <taxon>fabids</taxon>
        <taxon>Rosales</taxon>
        <taxon>Rosaceae</taxon>
        <taxon>Amygdaloideae</taxon>
        <taxon>Maleae</taxon>
        <taxon>Malus</taxon>
    </lineage>
</organism>
<evidence type="ECO:0000313" key="2">
    <source>
        <dbReference type="Proteomes" id="UP000290289"/>
    </source>
</evidence>
<dbReference type="PANTHER" id="PTHR47481:SF22">
    <property type="entry name" value="RETROTRANSPOSON GAG DOMAIN-CONTAINING PROTEIN"/>
    <property type="match status" value="1"/>
</dbReference>
<sequence>MIVVLRLVKMSNSVVKMENLFSMLSIKLKDDNISKWAFTLEITQAFLDWESIDMALLSLLLATLFDEAMEYVLGCKIANEAWSNMIDRYASVFKSRVNHLKIELYIIQKGSNSIDKYLLRLKSIIEQLSVAGKFVYEMM</sequence>
<proteinExistence type="predicted"/>
<name>A0A498JIH6_MALDO</name>
<evidence type="ECO:0008006" key="3">
    <source>
        <dbReference type="Google" id="ProtNLM"/>
    </source>
</evidence>
<accession>A0A498JIH6</accession>
<dbReference type="PANTHER" id="PTHR47481">
    <property type="match status" value="1"/>
</dbReference>
<gene>
    <name evidence="1" type="ORF">DVH24_013757</name>
</gene>
<dbReference type="AlphaFoldDB" id="A0A498JIH6"/>
<evidence type="ECO:0000313" key="1">
    <source>
        <dbReference type="EMBL" id="RXH93181.1"/>
    </source>
</evidence>
<comment type="caution">
    <text evidence="1">The sequence shown here is derived from an EMBL/GenBank/DDBJ whole genome shotgun (WGS) entry which is preliminary data.</text>
</comment>
<reference evidence="1 2" key="1">
    <citation type="submission" date="2018-10" db="EMBL/GenBank/DDBJ databases">
        <title>A high-quality apple genome assembly.</title>
        <authorList>
            <person name="Hu J."/>
        </authorList>
    </citation>
    <scope>NUCLEOTIDE SEQUENCE [LARGE SCALE GENOMIC DNA]</scope>
    <source>
        <strain evidence="2">cv. HFTH1</strain>
        <tissue evidence="1">Young leaf</tissue>
    </source>
</reference>
<dbReference type="Proteomes" id="UP000290289">
    <property type="component" value="Chromosome 7"/>
</dbReference>
<protein>
    <recommendedName>
        <fullName evidence="3">Retrotransposon gag domain-containing protein</fullName>
    </recommendedName>
</protein>
<keyword evidence="2" id="KW-1185">Reference proteome</keyword>
<dbReference type="Pfam" id="PF14223">
    <property type="entry name" value="Retrotran_gag_2"/>
    <property type="match status" value="1"/>
</dbReference>